<dbReference type="PROSITE" id="PS51379">
    <property type="entry name" value="4FE4S_FER_2"/>
    <property type="match status" value="1"/>
</dbReference>
<reference evidence="2" key="2">
    <citation type="submission" date="2019-07" db="EMBL/GenBank/DDBJ databases">
        <authorList>
            <person name="Seetharam A."/>
            <person name="Woodhouse M."/>
            <person name="Cannon E."/>
        </authorList>
    </citation>
    <scope>NUCLEOTIDE SEQUENCE [LARGE SCALE GENOMIC DNA]</scope>
    <source>
        <strain evidence="2">cv. B73</strain>
    </source>
</reference>
<keyword evidence="3" id="KW-1185">Reference proteome</keyword>
<dbReference type="GO" id="GO:0022904">
    <property type="term" value="P:respiratory electron transport chain"/>
    <property type="evidence" value="ECO:0000318"/>
    <property type="project" value="GO_Central"/>
</dbReference>
<proteinExistence type="predicted"/>
<dbReference type="InterPro" id="IPR017900">
    <property type="entry name" value="4Fe4S_Fe_S_CS"/>
</dbReference>
<dbReference type="PANTHER" id="PTHR11921">
    <property type="entry name" value="SUCCINATE DEHYDROGENASE IRON-SULFUR PROTEIN"/>
    <property type="match status" value="1"/>
</dbReference>
<name>A0A804MMC4_MAIZE</name>
<dbReference type="PROSITE" id="PS00198">
    <property type="entry name" value="4FE4S_FER_1"/>
    <property type="match status" value="1"/>
</dbReference>
<dbReference type="Gramene" id="Zm00001eb097190_T001">
    <property type="protein sequence ID" value="Zm00001eb097190_P001"/>
    <property type="gene ID" value="Zm00001eb097190"/>
</dbReference>
<evidence type="ECO:0000313" key="3">
    <source>
        <dbReference type="Proteomes" id="UP000007305"/>
    </source>
</evidence>
<reference evidence="2" key="3">
    <citation type="submission" date="2021-05" db="UniProtKB">
        <authorList>
            <consortium name="EnsemblPlants"/>
        </authorList>
    </citation>
    <scope>IDENTIFICATION</scope>
    <source>
        <strain evidence="2">cv. B73</strain>
    </source>
</reference>
<feature type="domain" description="4Fe-4S ferredoxin-type" evidence="1">
    <location>
        <begin position="47"/>
        <end position="77"/>
    </location>
</feature>
<dbReference type="PANTHER" id="PTHR11921:SF29">
    <property type="entry name" value="SUCCINATE DEHYDROGENASE [UBIQUINONE] IRON-SULFUR SUBUNIT, MITOCHONDRIAL"/>
    <property type="match status" value="1"/>
</dbReference>
<dbReference type="GO" id="GO:0005739">
    <property type="term" value="C:mitochondrion"/>
    <property type="evidence" value="ECO:0000318"/>
    <property type="project" value="GO_Central"/>
</dbReference>
<dbReference type="SUPFAM" id="SSF46548">
    <property type="entry name" value="alpha-helical ferredoxin"/>
    <property type="match status" value="1"/>
</dbReference>
<dbReference type="AlphaFoldDB" id="A0A804MMC4"/>
<dbReference type="GO" id="GO:0051536">
    <property type="term" value="F:iron-sulfur cluster binding"/>
    <property type="evidence" value="ECO:0007669"/>
    <property type="project" value="InterPro"/>
</dbReference>
<dbReference type="InParanoid" id="A0A804MMC4"/>
<evidence type="ECO:0000259" key="1">
    <source>
        <dbReference type="PROSITE" id="PS51379"/>
    </source>
</evidence>
<accession>A0A804MMC4</accession>
<evidence type="ECO:0000313" key="2">
    <source>
        <dbReference type="EnsemblPlants" id="Zm00001eb097190_P001"/>
    </source>
</evidence>
<dbReference type="InterPro" id="IPR017896">
    <property type="entry name" value="4Fe4S_Fe-S-bd"/>
</dbReference>
<protein>
    <recommendedName>
        <fullName evidence="1">4Fe-4S ferredoxin-type domain-containing protein</fullName>
    </recommendedName>
</protein>
<sequence length="103" mass="11203">MNIYDDNGLACLTKISGASSASTVSPLPHMLVVKDLVGKEIPQTKADRAKLDGMYECILCACCSTSCPSYWWNPKEYLSPAALLHANRYTTITATSHPLYCDG</sequence>
<dbReference type="InterPro" id="IPR009051">
    <property type="entry name" value="Helical_ferredxn"/>
</dbReference>
<dbReference type="GO" id="GO:0009060">
    <property type="term" value="P:aerobic respiration"/>
    <property type="evidence" value="ECO:0000318"/>
    <property type="project" value="GO_Central"/>
</dbReference>
<dbReference type="EnsemblPlants" id="Zm00001eb097190_T001">
    <property type="protein sequence ID" value="Zm00001eb097190_P001"/>
    <property type="gene ID" value="Zm00001eb097190"/>
</dbReference>
<organism evidence="2 3">
    <name type="scientific">Zea mays</name>
    <name type="common">Maize</name>
    <dbReference type="NCBI Taxonomy" id="4577"/>
    <lineage>
        <taxon>Eukaryota</taxon>
        <taxon>Viridiplantae</taxon>
        <taxon>Streptophyta</taxon>
        <taxon>Embryophyta</taxon>
        <taxon>Tracheophyta</taxon>
        <taxon>Spermatophyta</taxon>
        <taxon>Magnoliopsida</taxon>
        <taxon>Liliopsida</taxon>
        <taxon>Poales</taxon>
        <taxon>Poaceae</taxon>
        <taxon>PACMAD clade</taxon>
        <taxon>Panicoideae</taxon>
        <taxon>Andropogonodae</taxon>
        <taxon>Andropogoneae</taxon>
        <taxon>Tripsacinae</taxon>
        <taxon>Zea</taxon>
    </lineage>
</organism>
<dbReference type="InterPro" id="IPR050573">
    <property type="entry name" value="SDH/FRD_Iron-Sulfur"/>
</dbReference>
<reference evidence="3" key="1">
    <citation type="submission" date="2015-12" db="EMBL/GenBank/DDBJ databases">
        <title>Update maize B73 reference genome by single molecule sequencing technologies.</title>
        <authorList>
            <consortium name="Maize Genome Sequencing Project"/>
            <person name="Ware D."/>
        </authorList>
    </citation>
    <scope>NUCLEOTIDE SEQUENCE [LARGE SCALE GENOMIC DNA]</scope>
    <source>
        <strain evidence="3">cv. B73</strain>
    </source>
</reference>
<dbReference type="Proteomes" id="UP000007305">
    <property type="component" value="Chromosome 2"/>
</dbReference>
<dbReference type="Gene3D" id="1.10.1060.10">
    <property type="entry name" value="Alpha-helical ferredoxin"/>
    <property type="match status" value="1"/>
</dbReference>